<reference evidence="13 14" key="1">
    <citation type="submission" date="2021-12" db="EMBL/GenBank/DDBJ databases">
        <title>Genome sequencing of bacteria with rrn-lacking chromosome and rrn-plasmid.</title>
        <authorList>
            <person name="Anda M."/>
            <person name="Iwasaki W."/>
        </authorList>
    </citation>
    <scope>NUCLEOTIDE SEQUENCE [LARGE SCALE GENOMIC DNA]</scope>
    <source>
        <strain evidence="13 14">DSM 100852</strain>
    </source>
</reference>
<evidence type="ECO:0000259" key="12">
    <source>
        <dbReference type="PROSITE" id="PS51352"/>
    </source>
</evidence>
<comment type="similarity">
    <text evidence="9">Belongs to the peroxiredoxin family. BCP/PrxQ subfamily.</text>
</comment>
<dbReference type="GO" id="GO:0005737">
    <property type="term" value="C:cytoplasm"/>
    <property type="evidence" value="ECO:0007669"/>
    <property type="project" value="TreeGrafter"/>
</dbReference>
<dbReference type="InterPro" id="IPR000866">
    <property type="entry name" value="AhpC/TSA"/>
</dbReference>
<dbReference type="GO" id="GO:0034599">
    <property type="term" value="P:cellular response to oxidative stress"/>
    <property type="evidence" value="ECO:0007669"/>
    <property type="project" value="TreeGrafter"/>
</dbReference>
<evidence type="ECO:0000313" key="14">
    <source>
        <dbReference type="Proteomes" id="UP001348817"/>
    </source>
</evidence>
<dbReference type="PANTHER" id="PTHR42801">
    <property type="entry name" value="THIOREDOXIN-DEPENDENT PEROXIDE REDUCTASE"/>
    <property type="match status" value="1"/>
</dbReference>
<dbReference type="AlphaFoldDB" id="A0AAU9CT89"/>
<dbReference type="RefSeq" id="WP_338391802.1">
    <property type="nucleotide sequence ID" value="NZ_AP025314.1"/>
</dbReference>
<evidence type="ECO:0000256" key="11">
    <source>
        <dbReference type="ARBA" id="ARBA00049091"/>
    </source>
</evidence>
<keyword evidence="7" id="KW-0676">Redox-active center</keyword>
<dbReference type="CDD" id="cd02970">
    <property type="entry name" value="PRX_like2"/>
    <property type="match status" value="1"/>
</dbReference>
<evidence type="ECO:0000256" key="9">
    <source>
        <dbReference type="ARBA" id="ARBA00038489"/>
    </source>
</evidence>
<dbReference type="InterPro" id="IPR036249">
    <property type="entry name" value="Thioredoxin-like_sf"/>
</dbReference>
<dbReference type="Proteomes" id="UP001348817">
    <property type="component" value="Chromosome"/>
</dbReference>
<evidence type="ECO:0000256" key="7">
    <source>
        <dbReference type="ARBA" id="ARBA00023284"/>
    </source>
</evidence>
<protein>
    <recommendedName>
        <fullName evidence="2">thioredoxin-dependent peroxiredoxin</fullName>
        <ecNumber evidence="2">1.11.1.24</ecNumber>
    </recommendedName>
    <alternativeName>
        <fullName evidence="8">Thioredoxin peroxidase</fullName>
    </alternativeName>
    <alternativeName>
        <fullName evidence="10">Thioredoxin-dependent peroxiredoxin Bcp</fullName>
    </alternativeName>
</protein>
<dbReference type="EC" id="1.11.1.24" evidence="2"/>
<dbReference type="EMBL" id="AP025314">
    <property type="protein sequence ID" value="BDD10232.1"/>
    <property type="molecule type" value="Genomic_DNA"/>
</dbReference>
<keyword evidence="3" id="KW-0575">Peroxidase</keyword>
<evidence type="ECO:0000256" key="4">
    <source>
        <dbReference type="ARBA" id="ARBA00022862"/>
    </source>
</evidence>
<comment type="catalytic activity">
    <reaction evidence="11">
        <text>a hydroperoxide + [thioredoxin]-dithiol = an alcohol + [thioredoxin]-disulfide + H2O</text>
        <dbReference type="Rhea" id="RHEA:62620"/>
        <dbReference type="Rhea" id="RHEA-COMP:10698"/>
        <dbReference type="Rhea" id="RHEA-COMP:10700"/>
        <dbReference type="ChEBI" id="CHEBI:15377"/>
        <dbReference type="ChEBI" id="CHEBI:29950"/>
        <dbReference type="ChEBI" id="CHEBI:30879"/>
        <dbReference type="ChEBI" id="CHEBI:35924"/>
        <dbReference type="ChEBI" id="CHEBI:50058"/>
        <dbReference type="EC" id="1.11.1.24"/>
    </reaction>
</comment>
<evidence type="ECO:0000256" key="5">
    <source>
        <dbReference type="ARBA" id="ARBA00023002"/>
    </source>
</evidence>
<evidence type="ECO:0000256" key="2">
    <source>
        <dbReference type="ARBA" id="ARBA00013017"/>
    </source>
</evidence>
<keyword evidence="14" id="KW-1185">Reference proteome</keyword>
<feature type="domain" description="Thioredoxin" evidence="12">
    <location>
        <begin position="43"/>
        <end position="215"/>
    </location>
</feature>
<organism evidence="13 14">
    <name type="scientific">Fulvitalea axinellae</name>
    <dbReference type="NCBI Taxonomy" id="1182444"/>
    <lineage>
        <taxon>Bacteria</taxon>
        <taxon>Pseudomonadati</taxon>
        <taxon>Bacteroidota</taxon>
        <taxon>Cytophagia</taxon>
        <taxon>Cytophagales</taxon>
        <taxon>Persicobacteraceae</taxon>
        <taxon>Fulvitalea</taxon>
    </lineage>
</organism>
<evidence type="ECO:0000256" key="1">
    <source>
        <dbReference type="ARBA" id="ARBA00003330"/>
    </source>
</evidence>
<keyword evidence="6" id="KW-1015">Disulfide bond</keyword>
<evidence type="ECO:0000256" key="6">
    <source>
        <dbReference type="ARBA" id="ARBA00023157"/>
    </source>
</evidence>
<evidence type="ECO:0000256" key="8">
    <source>
        <dbReference type="ARBA" id="ARBA00032824"/>
    </source>
</evidence>
<dbReference type="GO" id="GO:0008379">
    <property type="term" value="F:thioredoxin peroxidase activity"/>
    <property type="evidence" value="ECO:0007669"/>
    <property type="project" value="TreeGrafter"/>
</dbReference>
<evidence type="ECO:0000256" key="10">
    <source>
        <dbReference type="ARBA" id="ARBA00042639"/>
    </source>
</evidence>
<dbReference type="Pfam" id="PF00578">
    <property type="entry name" value="AhpC-TSA"/>
    <property type="match status" value="1"/>
</dbReference>
<evidence type="ECO:0000256" key="3">
    <source>
        <dbReference type="ARBA" id="ARBA00022559"/>
    </source>
</evidence>
<evidence type="ECO:0000313" key="13">
    <source>
        <dbReference type="EMBL" id="BDD10232.1"/>
    </source>
</evidence>
<dbReference type="PANTHER" id="PTHR42801:SF7">
    <property type="entry name" value="SLL1159 PROTEIN"/>
    <property type="match status" value="1"/>
</dbReference>
<keyword evidence="5" id="KW-0560">Oxidoreductase</keyword>
<keyword evidence="4" id="KW-0049">Antioxidant</keyword>
<dbReference type="Gene3D" id="3.40.30.10">
    <property type="entry name" value="Glutaredoxin"/>
    <property type="match status" value="1"/>
</dbReference>
<dbReference type="GO" id="GO:0045454">
    <property type="term" value="P:cell redox homeostasis"/>
    <property type="evidence" value="ECO:0007669"/>
    <property type="project" value="TreeGrafter"/>
</dbReference>
<accession>A0AAU9CT89</accession>
<comment type="function">
    <text evidence="1">Thiol-specific peroxidase that catalyzes the reduction of hydrogen peroxide and organic hydroperoxides to water and alcohols, respectively. Plays a role in cell protection against oxidative stress by detoxifying peroxides and as sensor of hydrogen peroxide-mediated signaling events.</text>
</comment>
<dbReference type="PROSITE" id="PS51352">
    <property type="entry name" value="THIOREDOXIN_2"/>
    <property type="match status" value="1"/>
</dbReference>
<dbReference type="InterPro" id="IPR050924">
    <property type="entry name" value="Peroxiredoxin_BCP/PrxQ"/>
</dbReference>
<name>A0AAU9CT89_9BACT</name>
<sequence length="215" mass="22993">MSLKEKLEEKKAGSRQVIPAEALEVMDAATVSLKDSGLAGKALGVGEKAPGFILLGVLSDEVSLDSLLAEGPVVLSFYRGAWCPYCNLELAALRTALPEIEKAGAKLIAISPQTPDNSLETVKKSGVEFEVLSDVGNVVARSYGLVFALPESLRRVYSSFGIDLEKVDGDDSWELPLPATYVIDKSGIVRYAFAEADYTKRAEPADVLEALKAIS</sequence>
<dbReference type="KEGG" id="fax:FUAX_26640"/>
<gene>
    <name evidence="13" type="ORF">FUAX_26640</name>
</gene>
<proteinExistence type="inferred from homology"/>
<dbReference type="InterPro" id="IPR013766">
    <property type="entry name" value="Thioredoxin_domain"/>
</dbReference>
<dbReference type="SUPFAM" id="SSF52833">
    <property type="entry name" value="Thioredoxin-like"/>
    <property type="match status" value="1"/>
</dbReference>